<gene>
    <name evidence="1" type="ORF">WAK64_08965</name>
</gene>
<dbReference type="Proteomes" id="UP001312865">
    <property type="component" value="Unassembled WGS sequence"/>
</dbReference>
<name>A0ABU8HD75_9BACI</name>
<protein>
    <submittedName>
        <fullName evidence="1">Heptaprenyl diphosphate synthase component 1</fullName>
    </submittedName>
</protein>
<keyword evidence="2" id="KW-1185">Reference proteome</keyword>
<dbReference type="Pfam" id="PF07307">
    <property type="entry name" value="HEPPP_synt_1"/>
    <property type="match status" value="1"/>
</dbReference>
<dbReference type="Gene3D" id="1.20.120.1450">
    <property type="match status" value="1"/>
</dbReference>
<evidence type="ECO:0000313" key="1">
    <source>
        <dbReference type="EMBL" id="MEI5907186.1"/>
    </source>
</evidence>
<dbReference type="RefSeq" id="WP_336586624.1">
    <property type="nucleotide sequence ID" value="NZ_JBBAXC010000006.1"/>
</dbReference>
<dbReference type="EMBL" id="JBBAXC010000006">
    <property type="protein sequence ID" value="MEI5907186.1"/>
    <property type="molecule type" value="Genomic_DNA"/>
</dbReference>
<accession>A0ABU8HD75</accession>
<reference evidence="1 2" key="1">
    <citation type="journal article" date="2018" name="J. Microbiol.">
        <title>Bacillus spongiae sp. nov., isolated from sponge of Jeju Island.</title>
        <authorList>
            <person name="Lee G.E."/>
            <person name="Im W.T."/>
            <person name="Park J.S."/>
        </authorList>
    </citation>
    <scope>NUCLEOTIDE SEQUENCE [LARGE SCALE GENOMIC DNA]</scope>
    <source>
        <strain evidence="1 2">135PIL107-10</strain>
    </source>
</reference>
<evidence type="ECO:0000313" key="2">
    <source>
        <dbReference type="Proteomes" id="UP001312865"/>
    </source>
</evidence>
<dbReference type="InterPro" id="IPR009920">
    <property type="entry name" value="HEPPP_synth_su1"/>
</dbReference>
<comment type="caution">
    <text evidence="1">The sequence shown here is derived from an EMBL/GenBank/DDBJ whole genome shotgun (WGS) entry which is preliminary data.</text>
</comment>
<sequence>MPISTSIQSIKNYIEEQLTHPFLKRNLGTPNINEDKLKILMIPFNGNVELKEMKYIATTMLVEIALNTHDQVSVEEEASQVNRQLTVLAGDYFSGLYYQILANMDNLALIQALASGIKIINENKIRLNQQKVLSTYDAFTCVKNIETAHIQAFFAHFNEDKHIERVTDYLLAKRLEKETNLFMKTNQSSLYYHVNGQYFPDKVNNLDSLTINEKQQLVSEVKGKINAIKETTNLHFSGQAVHNSFVKEAFSLATQASAMTNLYAEEG</sequence>
<organism evidence="1 2">
    <name type="scientific">Bacillus spongiae</name>
    <dbReference type="NCBI Taxonomy" id="2683610"/>
    <lineage>
        <taxon>Bacteria</taxon>
        <taxon>Bacillati</taxon>
        <taxon>Bacillota</taxon>
        <taxon>Bacilli</taxon>
        <taxon>Bacillales</taxon>
        <taxon>Bacillaceae</taxon>
        <taxon>Bacillus</taxon>
    </lineage>
</organism>
<proteinExistence type="predicted"/>